<organism evidence="2 3">
    <name type="scientific">Limosa lapponica baueri</name>
    <dbReference type="NCBI Taxonomy" id="1758121"/>
    <lineage>
        <taxon>Eukaryota</taxon>
        <taxon>Metazoa</taxon>
        <taxon>Chordata</taxon>
        <taxon>Craniata</taxon>
        <taxon>Vertebrata</taxon>
        <taxon>Euteleostomi</taxon>
        <taxon>Archelosauria</taxon>
        <taxon>Archosauria</taxon>
        <taxon>Dinosauria</taxon>
        <taxon>Saurischia</taxon>
        <taxon>Theropoda</taxon>
        <taxon>Coelurosauria</taxon>
        <taxon>Aves</taxon>
        <taxon>Neognathae</taxon>
        <taxon>Neoaves</taxon>
        <taxon>Charadriiformes</taxon>
        <taxon>Scolopacidae</taxon>
        <taxon>Limosa</taxon>
    </lineage>
</organism>
<dbReference type="AlphaFoldDB" id="A0A2I0TWN2"/>
<feature type="compositionally biased region" description="Acidic residues" evidence="1">
    <location>
        <begin position="30"/>
        <end position="41"/>
    </location>
</feature>
<sequence>MVFVFLLSLGEKGGLVSVGYGDDDFSRVDGDEEGYEEEDDENSRQSLNPLTTSGYLDMTAFCRDEDDDSETEKPEAGDLKIFATVADNGAVDVLEMGVRFGVLLALVWNEEG</sequence>
<evidence type="ECO:0000313" key="3">
    <source>
        <dbReference type="Proteomes" id="UP000233556"/>
    </source>
</evidence>
<dbReference type="OrthoDB" id="1714508at2759"/>
<dbReference type="EMBL" id="KZ506815">
    <property type="protein sequence ID" value="PKU38218.1"/>
    <property type="molecule type" value="Genomic_DNA"/>
</dbReference>
<proteinExistence type="predicted"/>
<keyword evidence="3" id="KW-1185">Reference proteome</keyword>
<feature type="compositionally biased region" description="Polar residues" evidence="1">
    <location>
        <begin position="44"/>
        <end position="53"/>
    </location>
</feature>
<reference evidence="3" key="2">
    <citation type="submission" date="2017-12" db="EMBL/GenBank/DDBJ databases">
        <title>Genome sequence of the Bar-tailed Godwit (Limosa lapponica baueri).</title>
        <authorList>
            <person name="Lima N.C.B."/>
            <person name="Parody-Merino A.M."/>
            <person name="Battley P.F."/>
            <person name="Fidler A.E."/>
            <person name="Prosdocimi F."/>
        </authorList>
    </citation>
    <scope>NUCLEOTIDE SEQUENCE [LARGE SCALE GENOMIC DNA]</scope>
</reference>
<protein>
    <submittedName>
        <fullName evidence="2">Sap30-binding protein</fullName>
    </submittedName>
</protein>
<feature type="region of interest" description="Disordered" evidence="1">
    <location>
        <begin position="27"/>
        <end position="53"/>
    </location>
</feature>
<name>A0A2I0TWN2_LIMLA</name>
<evidence type="ECO:0000313" key="2">
    <source>
        <dbReference type="EMBL" id="PKU38218.1"/>
    </source>
</evidence>
<dbReference type="Proteomes" id="UP000233556">
    <property type="component" value="Unassembled WGS sequence"/>
</dbReference>
<accession>A0A2I0TWN2</accession>
<evidence type="ECO:0000256" key="1">
    <source>
        <dbReference type="SAM" id="MobiDB-lite"/>
    </source>
</evidence>
<reference evidence="3" key="1">
    <citation type="submission" date="2017-11" db="EMBL/GenBank/DDBJ databases">
        <authorList>
            <person name="Lima N.C."/>
            <person name="Parody-Merino A.M."/>
            <person name="Battley P.F."/>
            <person name="Fidler A.E."/>
            <person name="Prosdocimi F."/>
        </authorList>
    </citation>
    <scope>NUCLEOTIDE SEQUENCE [LARGE SCALE GENOMIC DNA]</scope>
</reference>
<gene>
    <name evidence="2" type="ORF">llap_11472</name>
</gene>